<evidence type="ECO:0000313" key="1">
    <source>
        <dbReference type="EMBL" id="RII32850.1"/>
    </source>
</evidence>
<dbReference type="RefSeq" id="WP_119367925.1">
    <property type="nucleotide sequence ID" value="NZ_QXDJ01000006.1"/>
</dbReference>
<comment type="caution">
    <text evidence="1">The sequence shown here is derived from an EMBL/GenBank/DDBJ whole genome shotgun (WGS) entry which is preliminary data.</text>
</comment>
<gene>
    <name evidence="1" type="ORF">D2A34_21895</name>
</gene>
<dbReference type="Pfam" id="PF04985">
    <property type="entry name" value="Phage_tube"/>
    <property type="match status" value="1"/>
</dbReference>
<name>A0A399IIR7_9CLOT</name>
<evidence type="ECO:0000313" key="2">
    <source>
        <dbReference type="Proteomes" id="UP000265930"/>
    </source>
</evidence>
<dbReference type="EMBL" id="QXDJ01000006">
    <property type="protein sequence ID" value="RII32850.1"/>
    <property type="molecule type" value="Genomic_DNA"/>
</dbReference>
<dbReference type="InterPro" id="IPR006498">
    <property type="entry name" value="Tail_tube"/>
</dbReference>
<evidence type="ECO:0008006" key="3">
    <source>
        <dbReference type="Google" id="ProtNLM"/>
    </source>
</evidence>
<accession>A0A399IIR7</accession>
<sequence>MIMSGSVIAHRFFDNDAEIADNVSCQLPSLEFGSSEVKGAGILGSVDMPSSGQLNSMTFSATMRSINKGAINVSTPGVHNIELRFSKDQFTSGGQSVPIGTKIFVRGVFKKFDPGKVEDGATMDGTIEYEVLRYRIVIDGEEVLLIDKVNYIYKVNGIDYMAKIKAALN</sequence>
<proteinExistence type="predicted"/>
<dbReference type="AlphaFoldDB" id="A0A399IIR7"/>
<protein>
    <recommendedName>
        <fullName evidence="3">Phage tail protein</fullName>
    </recommendedName>
</protein>
<dbReference type="Proteomes" id="UP000265930">
    <property type="component" value="Unassembled WGS sequence"/>
</dbReference>
<reference evidence="1 2" key="1">
    <citation type="submission" date="2018-08" db="EMBL/GenBank/DDBJ databases">
        <title>Genome of Clostridium chromiireducens C1, DSM12136.</title>
        <authorList>
            <person name="Xing M."/>
            <person name="Wei Y."/>
            <person name="Ang E.L."/>
            <person name="Zhao H."/>
            <person name="Zhang Y."/>
        </authorList>
    </citation>
    <scope>NUCLEOTIDE SEQUENCE [LARGE SCALE GENOMIC DNA]</scope>
    <source>
        <strain evidence="1 2">C1</strain>
    </source>
</reference>
<organism evidence="1 2">
    <name type="scientific">Clostridium chromiireducens</name>
    <dbReference type="NCBI Taxonomy" id="225345"/>
    <lineage>
        <taxon>Bacteria</taxon>
        <taxon>Bacillati</taxon>
        <taxon>Bacillota</taxon>
        <taxon>Clostridia</taxon>
        <taxon>Eubacteriales</taxon>
        <taxon>Clostridiaceae</taxon>
        <taxon>Clostridium</taxon>
    </lineage>
</organism>